<dbReference type="EMBL" id="JAOJ01000002">
    <property type="protein sequence ID" value="EUA70011.1"/>
    <property type="molecule type" value="Genomic_DNA"/>
</dbReference>
<protein>
    <submittedName>
        <fullName evidence="2">Uncharacterized protein</fullName>
    </submittedName>
</protein>
<accession>X8DPL7</accession>
<keyword evidence="1" id="KW-0812">Transmembrane</keyword>
<dbReference type="PATRIC" id="fig|1299321.3.peg.845"/>
<dbReference type="AlphaFoldDB" id="X8DPL7"/>
<sequence length="43" mass="4886">MTDWVNAVLFGVCSVVAIYLAWYENRQSQLENTQGARGRGPER</sequence>
<evidence type="ECO:0000256" key="1">
    <source>
        <dbReference type="SAM" id="Phobius"/>
    </source>
</evidence>
<comment type="caution">
    <text evidence="2">The sequence shown here is derived from an EMBL/GenBank/DDBJ whole genome shotgun (WGS) entry which is preliminary data.</text>
</comment>
<gene>
    <name evidence="2" type="ORF">I540_0883</name>
</gene>
<keyword evidence="1" id="KW-0472">Membrane</keyword>
<evidence type="ECO:0000313" key="3">
    <source>
        <dbReference type="Proteomes" id="UP000023351"/>
    </source>
</evidence>
<reference evidence="2 3" key="1">
    <citation type="submission" date="2013-12" db="EMBL/GenBank/DDBJ databases">
        <authorList>
            <person name="Zelazny A."/>
            <person name="Olivier K."/>
            <person name="Holland S."/>
            <person name="Lenaerts A."/>
            <person name="Ordway D."/>
            <person name="DeGroote M.A."/>
            <person name="Parker T."/>
            <person name="Sizemore C."/>
            <person name="Tallon L.J."/>
            <person name="Sadzewicz L.K."/>
            <person name="Sengamalay N."/>
            <person name="Fraser C.M."/>
            <person name="Hine E."/>
            <person name="Shefchek K.A."/>
            <person name="Das S.P."/>
            <person name="Tettelin H."/>
        </authorList>
    </citation>
    <scope>NUCLEOTIDE SEQUENCE [LARGE SCALE GENOMIC DNA]</scope>
    <source>
        <strain evidence="2 3">1513</strain>
    </source>
</reference>
<organism evidence="2 3">
    <name type="scientific">Mycobacteroides abscessus subsp. bolletii 1513</name>
    <dbReference type="NCBI Taxonomy" id="1299321"/>
    <lineage>
        <taxon>Bacteria</taxon>
        <taxon>Bacillati</taxon>
        <taxon>Actinomycetota</taxon>
        <taxon>Actinomycetes</taxon>
        <taxon>Mycobacteriales</taxon>
        <taxon>Mycobacteriaceae</taxon>
        <taxon>Mycobacteroides</taxon>
        <taxon>Mycobacteroides abscessus</taxon>
    </lineage>
</organism>
<name>X8DPL7_9MYCO</name>
<feature type="transmembrane region" description="Helical" evidence="1">
    <location>
        <begin position="6"/>
        <end position="23"/>
    </location>
</feature>
<keyword evidence="1" id="KW-1133">Transmembrane helix</keyword>
<dbReference type="Proteomes" id="UP000023351">
    <property type="component" value="Unassembled WGS sequence"/>
</dbReference>
<proteinExistence type="predicted"/>
<evidence type="ECO:0000313" key="2">
    <source>
        <dbReference type="EMBL" id="EUA70011.1"/>
    </source>
</evidence>